<dbReference type="Gramene" id="OPUNC06G14550.1">
    <property type="protein sequence ID" value="OPUNC06G14550.1"/>
    <property type="gene ID" value="OPUNC06G14550"/>
</dbReference>
<dbReference type="EnsemblPlants" id="OPUNC06G14550.1">
    <property type="protein sequence ID" value="OPUNC06G14550.1"/>
    <property type="gene ID" value="OPUNC06G14550"/>
</dbReference>
<reference evidence="1" key="2">
    <citation type="submission" date="2018-05" db="EMBL/GenBank/DDBJ databases">
        <title>OpunRS2 (Oryza punctata Reference Sequence Version 2).</title>
        <authorList>
            <person name="Zhang J."/>
            <person name="Kudrna D."/>
            <person name="Lee S."/>
            <person name="Talag J."/>
            <person name="Welchert J."/>
            <person name="Wing R.A."/>
        </authorList>
    </citation>
    <scope>NUCLEOTIDE SEQUENCE [LARGE SCALE GENOMIC DNA]</scope>
</reference>
<name>A0A0E0LBX4_ORYPU</name>
<dbReference type="Proteomes" id="UP000026962">
    <property type="component" value="Chromosome 6"/>
</dbReference>
<reference evidence="1" key="1">
    <citation type="submission" date="2015-04" db="UniProtKB">
        <authorList>
            <consortium name="EnsemblPlants"/>
        </authorList>
    </citation>
    <scope>IDENTIFICATION</scope>
</reference>
<keyword evidence="2" id="KW-1185">Reference proteome</keyword>
<sequence length="84" mass="9941">MTSQRLRQRHCFRPCYQRSGNTFTSKEEVFTWAKSNKRRLLHAGDINKTSNGYENMGYIKRNGGAFMRVNLLLLTVQRWEARSK</sequence>
<proteinExistence type="predicted"/>
<protein>
    <submittedName>
        <fullName evidence="1">Uncharacterized protein</fullName>
    </submittedName>
</protein>
<evidence type="ECO:0000313" key="1">
    <source>
        <dbReference type="EnsemblPlants" id="OPUNC06G14550.1"/>
    </source>
</evidence>
<evidence type="ECO:0000313" key="2">
    <source>
        <dbReference type="Proteomes" id="UP000026962"/>
    </source>
</evidence>
<accession>A0A0E0LBX4</accession>
<organism evidence="1">
    <name type="scientific">Oryza punctata</name>
    <name type="common">Red rice</name>
    <dbReference type="NCBI Taxonomy" id="4537"/>
    <lineage>
        <taxon>Eukaryota</taxon>
        <taxon>Viridiplantae</taxon>
        <taxon>Streptophyta</taxon>
        <taxon>Embryophyta</taxon>
        <taxon>Tracheophyta</taxon>
        <taxon>Spermatophyta</taxon>
        <taxon>Magnoliopsida</taxon>
        <taxon>Liliopsida</taxon>
        <taxon>Poales</taxon>
        <taxon>Poaceae</taxon>
        <taxon>BOP clade</taxon>
        <taxon>Oryzoideae</taxon>
        <taxon>Oryzeae</taxon>
        <taxon>Oryzinae</taxon>
        <taxon>Oryza</taxon>
    </lineage>
</organism>
<dbReference type="HOGENOM" id="CLU_120192_5_0_1"/>
<dbReference type="AlphaFoldDB" id="A0A0E0LBX4"/>